<accession>A0A168LF10</accession>
<keyword evidence="2" id="KW-1185">Reference proteome</keyword>
<dbReference type="Proteomes" id="UP000077051">
    <property type="component" value="Unassembled WGS sequence"/>
</dbReference>
<dbReference type="EMBL" id="AMYB01000004">
    <property type="protein sequence ID" value="OAD03450.1"/>
    <property type="molecule type" value="Genomic_DNA"/>
</dbReference>
<dbReference type="VEuPathDB" id="FungiDB:MUCCIDRAFT_156142"/>
<protein>
    <submittedName>
        <fullName evidence="1">Uncharacterized protein</fullName>
    </submittedName>
</protein>
<organism evidence="1 2">
    <name type="scientific">Mucor lusitanicus CBS 277.49</name>
    <dbReference type="NCBI Taxonomy" id="747725"/>
    <lineage>
        <taxon>Eukaryota</taxon>
        <taxon>Fungi</taxon>
        <taxon>Fungi incertae sedis</taxon>
        <taxon>Mucoromycota</taxon>
        <taxon>Mucoromycotina</taxon>
        <taxon>Mucoromycetes</taxon>
        <taxon>Mucorales</taxon>
        <taxon>Mucorineae</taxon>
        <taxon>Mucoraceae</taxon>
        <taxon>Mucor</taxon>
    </lineage>
</organism>
<comment type="caution">
    <text evidence="1">The sequence shown here is derived from an EMBL/GenBank/DDBJ whole genome shotgun (WGS) entry which is preliminary data.</text>
</comment>
<proteinExistence type="predicted"/>
<evidence type="ECO:0000313" key="2">
    <source>
        <dbReference type="Proteomes" id="UP000077051"/>
    </source>
</evidence>
<feature type="non-terminal residue" evidence="1">
    <location>
        <position position="57"/>
    </location>
</feature>
<dbReference type="AlphaFoldDB" id="A0A168LF10"/>
<sequence>MALSDSVFAFLLPAVASSSMGGCCCVLMVAMLMAATQYKMVLGVLFLMSSSSMGTIL</sequence>
<gene>
    <name evidence="1" type="ORF">MUCCIDRAFT_156142</name>
</gene>
<evidence type="ECO:0000313" key="1">
    <source>
        <dbReference type="EMBL" id="OAD03450.1"/>
    </source>
</evidence>
<name>A0A168LF10_MUCCL</name>
<reference evidence="1 2" key="1">
    <citation type="submission" date="2015-06" db="EMBL/GenBank/DDBJ databases">
        <title>Expansion of signal transduction pathways in fungi by whole-genome duplication.</title>
        <authorList>
            <consortium name="DOE Joint Genome Institute"/>
            <person name="Corrochano L.M."/>
            <person name="Kuo A."/>
            <person name="Marcet-Houben M."/>
            <person name="Polaino S."/>
            <person name="Salamov A."/>
            <person name="Villalobos J.M."/>
            <person name="Alvarez M.I."/>
            <person name="Avalos J."/>
            <person name="Benito E.P."/>
            <person name="Benoit I."/>
            <person name="Burger G."/>
            <person name="Camino L.P."/>
            <person name="Canovas D."/>
            <person name="Cerda-Olmedo E."/>
            <person name="Cheng J.-F."/>
            <person name="Dominguez A."/>
            <person name="Elias M."/>
            <person name="Eslava A.P."/>
            <person name="Glaser F."/>
            <person name="Grimwood J."/>
            <person name="Gutierrez G."/>
            <person name="Heitman J."/>
            <person name="Henrissat B."/>
            <person name="Iturriaga E.A."/>
            <person name="Lang B.F."/>
            <person name="Lavin J.L."/>
            <person name="Lee S."/>
            <person name="Li W."/>
            <person name="Lindquist E."/>
            <person name="Lopez-Garcia S."/>
            <person name="Luque E.M."/>
            <person name="Marcos A.T."/>
            <person name="Martin J."/>
            <person name="Mccluskey K."/>
            <person name="Medina H.R."/>
            <person name="Miralles-Duran A."/>
            <person name="Miyazaki A."/>
            <person name="Munoz-Torres E."/>
            <person name="Oguiza J.A."/>
            <person name="Ohm R."/>
            <person name="Olmedo M."/>
            <person name="Orejas M."/>
            <person name="Ortiz-Castellanos L."/>
            <person name="Pisabarro A.G."/>
            <person name="Rodriguez-Romero J."/>
            <person name="Ruiz-Herrera J."/>
            <person name="Ruiz-Vazquez R."/>
            <person name="Sanz C."/>
            <person name="Schackwitz W."/>
            <person name="Schmutz J."/>
            <person name="Shahriari M."/>
            <person name="Shelest E."/>
            <person name="Silva-Franco F."/>
            <person name="Soanes D."/>
            <person name="Syed K."/>
            <person name="Tagua V.G."/>
            <person name="Talbot N.J."/>
            <person name="Thon M."/>
            <person name="De Vries R.P."/>
            <person name="Wiebenga A."/>
            <person name="Yadav J.S."/>
            <person name="Braun E.L."/>
            <person name="Baker S."/>
            <person name="Garre V."/>
            <person name="Horwitz B."/>
            <person name="Torres-Martinez S."/>
            <person name="Idnurm A."/>
            <person name="Herrera-Estrella A."/>
            <person name="Gabaldon T."/>
            <person name="Grigoriev I.V."/>
        </authorList>
    </citation>
    <scope>NUCLEOTIDE SEQUENCE [LARGE SCALE GENOMIC DNA]</scope>
    <source>
        <strain evidence="1 2">CBS 277.49</strain>
    </source>
</reference>